<dbReference type="Gene3D" id="3.60.21.10">
    <property type="match status" value="1"/>
</dbReference>
<dbReference type="PANTHER" id="PTHR11575">
    <property type="entry name" value="5'-NUCLEOTIDASE-RELATED"/>
    <property type="match status" value="1"/>
</dbReference>
<comment type="caution">
    <text evidence="4">The sequence shown here is derived from an EMBL/GenBank/DDBJ whole genome shotgun (WGS) entry which is preliminary data.</text>
</comment>
<dbReference type="PANTHER" id="PTHR11575:SF24">
    <property type="entry name" value="5'-NUCLEOTIDASE"/>
    <property type="match status" value="1"/>
</dbReference>
<dbReference type="AlphaFoldDB" id="A0A2A2I4A2"/>
<evidence type="ECO:0000313" key="5">
    <source>
        <dbReference type="Proteomes" id="UP000218332"/>
    </source>
</evidence>
<dbReference type="GO" id="GO:0008768">
    <property type="term" value="F:UDP-sugar diphosphatase activity"/>
    <property type="evidence" value="ECO:0007669"/>
    <property type="project" value="TreeGrafter"/>
</dbReference>
<dbReference type="Proteomes" id="UP000218332">
    <property type="component" value="Unassembled WGS sequence"/>
</dbReference>
<feature type="region of interest" description="Disordered" evidence="1">
    <location>
        <begin position="661"/>
        <end position="683"/>
    </location>
</feature>
<evidence type="ECO:0000256" key="2">
    <source>
        <dbReference type="SAM" id="SignalP"/>
    </source>
</evidence>
<protein>
    <submittedName>
        <fullName evidence="4">Bifunctional metallophosphatase/5'-nucleotidase</fullName>
    </submittedName>
</protein>
<feature type="signal peptide" evidence="2">
    <location>
        <begin position="1"/>
        <end position="22"/>
    </location>
</feature>
<dbReference type="InterPro" id="IPR006179">
    <property type="entry name" value="5_nucleotidase/apyrase"/>
</dbReference>
<proteinExistence type="predicted"/>
<dbReference type="InterPro" id="IPR029052">
    <property type="entry name" value="Metallo-depent_PP-like"/>
</dbReference>
<feature type="chain" id="PRO_5012516705" evidence="2">
    <location>
        <begin position="23"/>
        <end position="683"/>
    </location>
</feature>
<dbReference type="Pfam" id="PF02872">
    <property type="entry name" value="5_nucleotid_C"/>
    <property type="match status" value="1"/>
</dbReference>
<dbReference type="GO" id="GO:0009166">
    <property type="term" value="P:nucleotide catabolic process"/>
    <property type="evidence" value="ECO:0007669"/>
    <property type="project" value="InterPro"/>
</dbReference>
<dbReference type="EMBL" id="NMPM01000024">
    <property type="protein sequence ID" value="PAV26422.1"/>
    <property type="molecule type" value="Genomic_DNA"/>
</dbReference>
<dbReference type="Gene3D" id="3.90.780.10">
    <property type="entry name" value="5'-Nucleotidase, C-terminal domain"/>
    <property type="match status" value="1"/>
</dbReference>
<accession>A0A2A2I4A2</accession>
<dbReference type="SUPFAM" id="SSF55816">
    <property type="entry name" value="5'-nucleotidase (syn. UDP-sugar hydrolase), C-terminal domain"/>
    <property type="match status" value="1"/>
</dbReference>
<feature type="domain" description="5'-Nucleotidase C-terminal" evidence="3">
    <location>
        <begin position="401"/>
        <end position="564"/>
    </location>
</feature>
<dbReference type="InterPro" id="IPR008334">
    <property type="entry name" value="5'-Nucleotdase_C"/>
</dbReference>
<evidence type="ECO:0000256" key="1">
    <source>
        <dbReference type="SAM" id="MobiDB-lite"/>
    </source>
</evidence>
<organism evidence="4 5">
    <name type="scientific">Tamilnaduibacter salinus</name>
    <dbReference type="NCBI Taxonomy" id="1484056"/>
    <lineage>
        <taxon>Bacteria</taxon>
        <taxon>Pseudomonadati</taxon>
        <taxon>Pseudomonadota</taxon>
        <taxon>Gammaproteobacteria</taxon>
        <taxon>Pseudomonadales</taxon>
        <taxon>Marinobacteraceae</taxon>
        <taxon>Tamilnaduibacter</taxon>
    </lineage>
</organism>
<sequence length="683" mass="71577">MKTLINKLAPVMLGSLLVLPMAGCELNDDDDTQSSPDNSQGQQSSSNNFQMQLLHFADIDGQGGAADVRHFSALVDGFRAEYPEKTLLVSSGDNLIPGPEFFAAGDDSMADVLGEPGNGRANIAWLNAMGVQASVVGNHDLDAGTEAFAELIGEEGEWPGAQFPYLAANIDFTADSTTAPLLVDAGQSAQANSVAASATVTVNGETIGLLGASVPTLPSITSTGGLTITPDEFDSSVEADLDALAAELQPKVDELVDAGVNKIVMLAHMQQIDIEKALATRLTDVDIIVAGGSNTLLADGNDTLRAGDTPADNYPLSYSSPQDEPVLVVNTDGDLQYLGRLIVEFDEQGVLQTDALDPAVNGAYATDIVTQPFDPNERVVDITDTLDSVIEAKDGNVLGLTEVYLDGRRSQVRTEETNLGNLTADANLWLAKQEDPSVQVSLKNGGGIRSDIGQALQPPGSNDPSEIEFLPPAENTAIGKPEGAISQLDLETSLRFNNGLTLLTVSAAELADIMEHAFAGTEDGATPGQFPQIAGLQATFDPTQAARSANDTNQAEVNINGDRLRELEIVDSNGAVVDDIVTNGVVQGSATREIRLVILDFIAKCVGAVGESCGDGYPLNGLTNPNRVDVSFDPGQQDFADPGSEQDALAEYLNDQFPVSGGTGYNKAETAPGSDTRIVDDSL</sequence>
<gene>
    <name evidence="4" type="ORF">CF392_06210</name>
</gene>
<dbReference type="InterPro" id="IPR036907">
    <property type="entry name" value="5'-Nucleotdase_C_sf"/>
</dbReference>
<dbReference type="GO" id="GO:0008253">
    <property type="term" value="F:5'-nucleotidase activity"/>
    <property type="evidence" value="ECO:0007669"/>
    <property type="project" value="TreeGrafter"/>
</dbReference>
<evidence type="ECO:0000313" key="4">
    <source>
        <dbReference type="EMBL" id="PAV26422.1"/>
    </source>
</evidence>
<reference evidence="4 5" key="1">
    <citation type="submission" date="2017-07" db="EMBL/GenBank/DDBJ databases">
        <title>Tamlnaduibacter salinus (Mi-7) genome sequencing.</title>
        <authorList>
            <person name="Verma A."/>
            <person name="Krishnamurthi S."/>
        </authorList>
    </citation>
    <scope>NUCLEOTIDE SEQUENCE [LARGE SCALE GENOMIC DNA]</scope>
    <source>
        <strain evidence="4 5">Mi-7</strain>
    </source>
</reference>
<name>A0A2A2I4A2_9GAMM</name>
<evidence type="ECO:0000259" key="3">
    <source>
        <dbReference type="Pfam" id="PF02872"/>
    </source>
</evidence>
<dbReference type="SUPFAM" id="SSF56300">
    <property type="entry name" value="Metallo-dependent phosphatases"/>
    <property type="match status" value="1"/>
</dbReference>
<keyword evidence="2" id="KW-0732">Signal</keyword>
<keyword evidence="5" id="KW-1185">Reference proteome</keyword>
<dbReference type="GO" id="GO:0030288">
    <property type="term" value="C:outer membrane-bounded periplasmic space"/>
    <property type="evidence" value="ECO:0007669"/>
    <property type="project" value="TreeGrafter"/>
</dbReference>